<feature type="non-terminal residue" evidence="2">
    <location>
        <position position="1"/>
    </location>
</feature>
<gene>
    <name evidence="2" type="ORF">DYB31_006716</name>
</gene>
<feature type="region of interest" description="Disordered" evidence="1">
    <location>
        <begin position="42"/>
        <end position="92"/>
    </location>
</feature>
<dbReference type="AlphaFoldDB" id="A0A397FQG1"/>
<evidence type="ECO:0000313" key="2">
    <source>
        <dbReference type="EMBL" id="RHZ33245.1"/>
    </source>
</evidence>
<feature type="compositionally biased region" description="Acidic residues" evidence="1">
    <location>
        <begin position="49"/>
        <end position="73"/>
    </location>
</feature>
<comment type="caution">
    <text evidence="2">The sequence shown here is derived from an EMBL/GenBank/DDBJ whole genome shotgun (WGS) entry which is preliminary data.</text>
</comment>
<reference evidence="2 3" key="1">
    <citation type="submission" date="2018-08" db="EMBL/GenBank/DDBJ databases">
        <title>Aphanomyces genome sequencing and annotation.</title>
        <authorList>
            <person name="Minardi D."/>
            <person name="Oidtmann B."/>
            <person name="Van Der Giezen M."/>
            <person name="Studholme D.J."/>
        </authorList>
    </citation>
    <scope>NUCLEOTIDE SEQUENCE [LARGE SCALE GENOMIC DNA]</scope>
    <source>
        <strain evidence="2 3">197901</strain>
    </source>
</reference>
<organism evidence="2 3">
    <name type="scientific">Aphanomyces astaci</name>
    <name type="common">Crayfish plague agent</name>
    <dbReference type="NCBI Taxonomy" id="112090"/>
    <lineage>
        <taxon>Eukaryota</taxon>
        <taxon>Sar</taxon>
        <taxon>Stramenopiles</taxon>
        <taxon>Oomycota</taxon>
        <taxon>Saprolegniomycetes</taxon>
        <taxon>Saprolegniales</taxon>
        <taxon>Verrucalvaceae</taxon>
        <taxon>Aphanomyces</taxon>
    </lineage>
</organism>
<protein>
    <submittedName>
        <fullName evidence="2">Uncharacterized protein</fullName>
    </submittedName>
</protein>
<name>A0A397FQG1_APHAT</name>
<evidence type="ECO:0000256" key="1">
    <source>
        <dbReference type="SAM" id="MobiDB-lite"/>
    </source>
</evidence>
<sequence>FVTSYLDLRDAEVELTDEKDGAWAEGKAPIVLITKVRWLHQQEHATDEGSGDDNTDDDSSDEDSTDNEDDEHPDDAAAAEALATEHARDVEL</sequence>
<accession>A0A397FQG1</accession>
<dbReference type="Proteomes" id="UP000266196">
    <property type="component" value="Unassembled WGS sequence"/>
</dbReference>
<evidence type="ECO:0000313" key="3">
    <source>
        <dbReference type="Proteomes" id="UP000266196"/>
    </source>
</evidence>
<feature type="compositionally biased region" description="Basic and acidic residues" evidence="1">
    <location>
        <begin position="83"/>
        <end position="92"/>
    </location>
</feature>
<dbReference type="EMBL" id="QUTE01006300">
    <property type="protein sequence ID" value="RHZ33245.1"/>
    <property type="molecule type" value="Genomic_DNA"/>
</dbReference>
<proteinExistence type="predicted"/>